<dbReference type="PANTHER" id="PTHR42830">
    <property type="entry name" value="OSMOTICALLY INDUCIBLE FAMILY PROTEIN"/>
    <property type="match status" value="1"/>
</dbReference>
<reference evidence="2" key="1">
    <citation type="journal article" date="2019" name="Int. J. Syst. Evol. Microbiol.">
        <title>The Global Catalogue of Microorganisms (GCM) 10K type strain sequencing project: providing services to taxonomists for standard genome sequencing and annotation.</title>
        <authorList>
            <consortium name="The Broad Institute Genomics Platform"/>
            <consortium name="The Broad Institute Genome Sequencing Center for Infectious Disease"/>
            <person name="Wu L."/>
            <person name="Ma J."/>
        </authorList>
    </citation>
    <scope>NUCLEOTIDE SEQUENCE [LARGE SCALE GENOMIC DNA]</scope>
    <source>
        <strain evidence="2">CGMCC 1.13718</strain>
    </source>
</reference>
<proteinExistence type="predicted"/>
<dbReference type="SUPFAM" id="SSF82784">
    <property type="entry name" value="OsmC-like"/>
    <property type="match status" value="1"/>
</dbReference>
<dbReference type="InterPro" id="IPR036102">
    <property type="entry name" value="OsmC/Ohrsf"/>
</dbReference>
<comment type="caution">
    <text evidence="1">The sequence shown here is derived from an EMBL/GenBank/DDBJ whole genome shotgun (WGS) entry which is preliminary data.</text>
</comment>
<sequence>MSEYFSTVLWRRDGENFTDNKYSRGHTWQFDGGLSVPASSSPHIVPLPFSVAENVDPEEAFVASLSSCHMLFFLAIAAKRKFVVDEYCDEALGVMEKADDGKMAMTRVTLRPRVTFSGDRQPTREQLERMHHQSHEQCFIANSVKTEVVTEILQPLS</sequence>
<dbReference type="RefSeq" id="WP_193193245.1">
    <property type="nucleotide sequence ID" value="NZ_JACZFR010000041.1"/>
</dbReference>
<name>A0ABW1YQV3_9GAMM</name>
<evidence type="ECO:0000313" key="1">
    <source>
        <dbReference type="EMBL" id="MFC6635104.1"/>
    </source>
</evidence>
<organism evidence="1 2">
    <name type="scientific">Microbulbifer taiwanensis</name>
    <dbReference type="NCBI Taxonomy" id="986746"/>
    <lineage>
        <taxon>Bacteria</taxon>
        <taxon>Pseudomonadati</taxon>
        <taxon>Pseudomonadota</taxon>
        <taxon>Gammaproteobacteria</taxon>
        <taxon>Cellvibrionales</taxon>
        <taxon>Microbulbiferaceae</taxon>
        <taxon>Microbulbifer</taxon>
    </lineage>
</organism>
<dbReference type="Proteomes" id="UP001596425">
    <property type="component" value="Unassembled WGS sequence"/>
</dbReference>
<dbReference type="Pfam" id="PF02566">
    <property type="entry name" value="OsmC"/>
    <property type="match status" value="1"/>
</dbReference>
<protein>
    <submittedName>
        <fullName evidence="1">OsmC family protein</fullName>
    </submittedName>
</protein>
<accession>A0ABW1YQV3</accession>
<dbReference type="InterPro" id="IPR015946">
    <property type="entry name" value="KH_dom-like_a/b"/>
</dbReference>
<evidence type="ECO:0000313" key="2">
    <source>
        <dbReference type="Proteomes" id="UP001596425"/>
    </source>
</evidence>
<dbReference type="EMBL" id="JBHSVR010000001">
    <property type="protein sequence ID" value="MFC6635104.1"/>
    <property type="molecule type" value="Genomic_DNA"/>
</dbReference>
<keyword evidence="2" id="KW-1185">Reference proteome</keyword>
<dbReference type="Gene3D" id="3.30.300.20">
    <property type="match status" value="1"/>
</dbReference>
<dbReference type="InterPro" id="IPR052707">
    <property type="entry name" value="OsmC_Ohr_Peroxiredoxin"/>
</dbReference>
<dbReference type="PANTHER" id="PTHR42830:SF2">
    <property type="entry name" value="OSMC_OHR FAMILY PROTEIN"/>
    <property type="match status" value="1"/>
</dbReference>
<dbReference type="InterPro" id="IPR003718">
    <property type="entry name" value="OsmC/Ohr_fam"/>
</dbReference>
<gene>
    <name evidence="1" type="ORF">ACFQBM_17580</name>
</gene>